<evidence type="ECO:0000313" key="4">
    <source>
        <dbReference type="Proteomes" id="UP000775213"/>
    </source>
</evidence>
<evidence type="ECO:0000256" key="1">
    <source>
        <dbReference type="SAM" id="MobiDB-lite"/>
    </source>
</evidence>
<dbReference type="Gene3D" id="3.30.420.10">
    <property type="entry name" value="Ribonuclease H-like superfamily/Ribonuclease H"/>
    <property type="match status" value="1"/>
</dbReference>
<dbReference type="SMART" id="SM00474">
    <property type="entry name" value="35EXOc"/>
    <property type="match status" value="1"/>
</dbReference>
<accession>A0AAV7FG21</accession>
<dbReference type="GO" id="GO:0003676">
    <property type="term" value="F:nucleic acid binding"/>
    <property type="evidence" value="ECO:0007669"/>
    <property type="project" value="InterPro"/>
</dbReference>
<evidence type="ECO:0000313" key="3">
    <source>
        <dbReference type="EMBL" id="KAH0433060.1"/>
    </source>
</evidence>
<dbReference type="InterPro" id="IPR002782">
    <property type="entry name" value="Mut7-C_RNAse_dom"/>
</dbReference>
<dbReference type="PANTHER" id="PTHR47765:SF2">
    <property type="entry name" value="EXONUCLEASE MUT-7 HOMOLOG"/>
    <property type="match status" value="1"/>
</dbReference>
<dbReference type="InterPro" id="IPR002562">
    <property type="entry name" value="3'-5'_exonuclease_dom"/>
</dbReference>
<name>A0AAV7FG21_DENCH</name>
<dbReference type="EMBL" id="JAGFBR010000822">
    <property type="protein sequence ID" value="KAH0433060.1"/>
    <property type="molecule type" value="Genomic_DNA"/>
</dbReference>
<feature type="domain" description="3'-5' exonuclease" evidence="2">
    <location>
        <begin position="146"/>
        <end position="364"/>
    </location>
</feature>
<protein>
    <recommendedName>
        <fullName evidence="2">3'-5' exonuclease domain-containing protein</fullName>
    </recommendedName>
</protein>
<dbReference type="InterPro" id="IPR036397">
    <property type="entry name" value="RNaseH_sf"/>
</dbReference>
<sequence length="706" mass="79773">MPSRDQPECATSPLRYVQQLDTARYRGLVLLDIADMVVPDSPPDPKRKIQSTKKKVYSLYPLKKLSNERGRQSSAEKSPVYCLSISQILSERSPRCSDRVFRMSLSTAAVATSTTSSGMSAATNIYFNPQSSMAQAEPKPPPPVEILMVTSADSPEFYSFQSALCHSSVVALDAEWKPVRSRQIAESSEDNGGEPTFPKVTLLQIACRISRAASDSEVCSVGKSLVFLVDLLSIPLSTIWELLREVFVSPSVLKLGFRFKQDLAYLSSTFFSQGFLSGFDKIEPFIDITSIYYHMKYLNRGKKFPKDTISLATICWEVLSISLSKELQCSDWSCRPLTEGQISYAAADAYYLLEIFAVFEQKFLTEGKESSIVTELSFSKTTGGLKEIFTDSSSCKNVVRIKFCSASDMIKSCYPTISLLGNTAMGSNSQPSCKTSYLIDDHILDIVKMYGERIHLKEADRKPRVSRRKREQSSVNTKRKEEFEINGNWQALPPWDPAYGGAGCSKFLCDVMVEGLARHLRCVGIDAAVPSIRKPEPRQLLDQAYKEKRVLLTRDAKLLKYQYLANNQVYRIKSLLKNDQLLEVIETFHLNISEEQLMSRCTKCNGSFIQKPLTLEEAIEASKGFQVIPNCLFNKDIEFWQCTDCKQLYWEIKTNKSLRDQLWKFGRIDMDLSSLIFFLSLFIFAPFSCKQTKRNPLKPTKGCNPF</sequence>
<dbReference type="Pfam" id="PF01612">
    <property type="entry name" value="DNA_pol_A_exo1"/>
    <property type="match status" value="1"/>
</dbReference>
<dbReference type="Proteomes" id="UP000775213">
    <property type="component" value="Unassembled WGS sequence"/>
</dbReference>
<feature type="region of interest" description="Disordered" evidence="1">
    <location>
        <begin position="460"/>
        <end position="479"/>
    </location>
</feature>
<dbReference type="GO" id="GO:0008408">
    <property type="term" value="F:3'-5' exonuclease activity"/>
    <property type="evidence" value="ECO:0007669"/>
    <property type="project" value="InterPro"/>
</dbReference>
<dbReference type="PANTHER" id="PTHR47765">
    <property type="entry name" value="3'-5' EXONUCLEASE DOMAIN-CONTAINING PROTEIN"/>
    <property type="match status" value="1"/>
</dbReference>
<dbReference type="Pfam" id="PF01927">
    <property type="entry name" value="Mut7-C"/>
    <property type="match status" value="1"/>
</dbReference>
<evidence type="ECO:0000259" key="2">
    <source>
        <dbReference type="SMART" id="SM00474"/>
    </source>
</evidence>
<keyword evidence="4" id="KW-1185">Reference proteome</keyword>
<dbReference type="GO" id="GO:0006139">
    <property type="term" value="P:nucleobase-containing compound metabolic process"/>
    <property type="evidence" value="ECO:0007669"/>
    <property type="project" value="InterPro"/>
</dbReference>
<gene>
    <name evidence="3" type="ORF">IEQ34_027093</name>
</gene>
<proteinExistence type="predicted"/>
<dbReference type="AlphaFoldDB" id="A0AAV7FG21"/>
<dbReference type="InterPro" id="IPR052408">
    <property type="entry name" value="Exonuclease_MUT-7-like"/>
</dbReference>
<dbReference type="SUPFAM" id="SSF53098">
    <property type="entry name" value="Ribonuclease H-like"/>
    <property type="match status" value="1"/>
</dbReference>
<comment type="caution">
    <text evidence="3">The sequence shown here is derived from an EMBL/GenBank/DDBJ whole genome shotgun (WGS) entry which is preliminary data.</text>
</comment>
<reference evidence="3 4" key="1">
    <citation type="journal article" date="2021" name="Hortic Res">
        <title>Chromosome-scale assembly of the Dendrobium chrysotoxum genome enhances the understanding of orchid evolution.</title>
        <authorList>
            <person name="Zhang Y."/>
            <person name="Zhang G.Q."/>
            <person name="Zhang D."/>
            <person name="Liu X.D."/>
            <person name="Xu X.Y."/>
            <person name="Sun W.H."/>
            <person name="Yu X."/>
            <person name="Zhu X."/>
            <person name="Wang Z.W."/>
            <person name="Zhao X."/>
            <person name="Zhong W.Y."/>
            <person name="Chen H."/>
            <person name="Yin W.L."/>
            <person name="Huang T."/>
            <person name="Niu S.C."/>
            <person name="Liu Z.J."/>
        </authorList>
    </citation>
    <scope>NUCLEOTIDE SEQUENCE [LARGE SCALE GENOMIC DNA]</scope>
    <source>
        <strain evidence="3">Lindl</strain>
    </source>
</reference>
<organism evidence="3 4">
    <name type="scientific">Dendrobium chrysotoxum</name>
    <name type="common">Orchid</name>
    <dbReference type="NCBI Taxonomy" id="161865"/>
    <lineage>
        <taxon>Eukaryota</taxon>
        <taxon>Viridiplantae</taxon>
        <taxon>Streptophyta</taxon>
        <taxon>Embryophyta</taxon>
        <taxon>Tracheophyta</taxon>
        <taxon>Spermatophyta</taxon>
        <taxon>Magnoliopsida</taxon>
        <taxon>Liliopsida</taxon>
        <taxon>Asparagales</taxon>
        <taxon>Orchidaceae</taxon>
        <taxon>Epidendroideae</taxon>
        <taxon>Malaxideae</taxon>
        <taxon>Dendrobiinae</taxon>
        <taxon>Dendrobium</taxon>
    </lineage>
</organism>
<dbReference type="InterPro" id="IPR012337">
    <property type="entry name" value="RNaseH-like_sf"/>
</dbReference>